<evidence type="ECO:0000256" key="2">
    <source>
        <dbReference type="ARBA" id="ARBA00016807"/>
    </source>
</evidence>
<evidence type="ECO:0000256" key="3">
    <source>
        <dbReference type="ARBA" id="ARBA00023015"/>
    </source>
</evidence>
<dbReference type="Proteomes" id="UP000036403">
    <property type="component" value="Unassembled WGS sequence"/>
</dbReference>
<evidence type="ECO:0000313" key="7">
    <source>
        <dbReference type="EMBL" id="KMQ85829.1"/>
    </source>
</evidence>
<dbReference type="AlphaFoldDB" id="A0A0J7K6F4"/>
<dbReference type="PaxDb" id="67767-A0A0J7K6F4"/>
<proteinExistence type="predicted"/>
<accession>A0A0J7K6F4</accession>
<protein>
    <recommendedName>
        <fullName evidence="2">Regulatory protein zeste</fullName>
    </recommendedName>
</protein>
<evidence type="ECO:0000313" key="8">
    <source>
        <dbReference type="Proteomes" id="UP000036403"/>
    </source>
</evidence>
<reference evidence="7 8" key="1">
    <citation type="submission" date="2015-04" db="EMBL/GenBank/DDBJ databases">
        <title>Lasius niger genome sequencing.</title>
        <authorList>
            <person name="Konorov E.A."/>
            <person name="Nikitin M.A."/>
            <person name="Kirill M.V."/>
            <person name="Chang P."/>
        </authorList>
    </citation>
    <scope>NUCLEOTIDE SEQUENCE [LARGE SCALE GENOMIC DNA]</scope>
    <source>
        <tissue evidence="7">Whole</tissue>
    </source>
</reference>
<comment type="function">
    <text evidence="5">Involved in transvection phenomena (= synapsis-dependent gene expression), where the synaptic pairing of chromosomes carrying genes with which zeste interacts influences the expression of these genes. Zeste binds to DNA and stimulates transcription from a nearby promoter.</text>
</comment>
<evidence type="ECO:0000256" key="5">
    <source>
        <dbReference type="ARBA" id="ARBA00025466"/>
    </source>
</evidence>
<feature type="domain" description="Myb/SANT-like DNA-binding" evidence="6">
    <location>
        <begin position="53"/>
        <end position="106"/>
    </location>
</feature>
<evidence type="ECO:0000259" key="6">
    <source>
        <dbReference type="Pfam" id="PF13873"/>
    </source>
</evidence>
<comment type="caution">
    <text evidence="7">The sequence shown here is derived from an EMBL/GenBank/DDBJ whole genome shotgun (WGS) entry which is preliminary data.</text>
</comment>
<organism evidence="7 8">
    <name type="scientific">Lasius niger</name>
    <name type="common">Black garden ant</name>
    <dbReference type="NCBI Taxonomy" id="67767"/>
    <lineage>
        <taxon>Eukaryota</taxon>
        <taxon>Metazoa</taxon>
        <taxon>Ecdysozoa</taxon>
        <taxon>Arthropoda</taxon>
        <taxon>Hexapoda</taxon>
        <taxon>Insecta</taxon>
        <taxon>Pterygota</taxon>
        <taxon>Neoptera</taxon>
        <taxon>Endopterygota</taxon>
        <taxon>Hymenoptera</taxon>
        <taxon>Apocrita</taxon>
        <taxon>Aculeata</taxon>
        <taxon>Formicoidea</taxon>
        <taxon>Formicidae</taxon>
        <taxon>Formicinae</taxon>
        <taxon>Lasius</taxon>
        <taxon>Lasius</taxon>
    </lineage>
</organism>
<gene>
    <name evidence="7" type="ORF">RF55_15392</name>
</gene>
<keyword evidence="8" id="KW-1185">Reference proteome</keyword>
<dbReference type="EMBL" id="LBMM01013077">
    <property type="protein sequence ID" value="KMQ85829.1"/>
    <property type="molecule type" value="Genomic_DNA"/>
</dbReference>
<keyword evidence="3" id="KW-0805">Transcription regulation</keyword>
<dbReference type="InterPro" id="IPR028002">
    <property type="entry name" value="Myb_DNA-bind_5"/>
</dbReference>
<evidence type="ECO:0000256" key="4">
    <source>
        <dbReference type="ARBA" id="ARBA00023163"/>
    </source>
</evidence>
<dbReference type="Pfam" id="PF13873">
    <property type="entry name" value="Myb_DNA-bind_5"/>
    <property type="match status" value="1"/>
</dbReference>
<sequence length="108" mass="12816">MLAVQQGQHVGSIVSEFWNTSIMRHKLNLPTSLRFLFRRHYNTKRKMSEKLKRRENFSQEEKEIIINYVKKNGTILEDKSGNAKMHIAKKQKWKELEEELKALGSTRT</sequence>
<evidence type="ECO:0000256" key="1">
    <source>
        <dbReference type="ARBA" id="ARBA00011764"/>
    </source>
</evidence>
<comment type="subunit">
    <text evidence="1">Self-associates forming complexes of several hundred monomers.</text>
</comment>
<keyword evidence="4" id="KW-0804">Transcription</keyword>
<name>A0A0J7K6F4_LASNI</name>